<evidence type="ECO:0000313" key="2">
    <source>
        <dbReference type="EMBL" id="KIM52411.1"/>
    </source>
</evidence>
<reference evidence="3" key="2">
    <citation type="submission" date="2015-01" db="EMBL/GenBank/DDBJ databases">
        <title>Evolutionary Origins and Diversification of the Mycorrhizal Mutualists.</title>
        <authorList>
            <consortium name="DOE Joint Genome Institute"/>
            <consortium name="Mycorrhizal Genomics Consortium"/>
            <person name="Kohler A."/>
            <person name="Kuo A."/>
            <person name="Nagy L.G."/>
            <person name="Floudas D."/>
            <person name="Copeland A."/>
            <person name="Barry K.W."/>
            <person name="Cichocki N."/>
            <person name="Veneault-Fourrey C."/>
            <person name="LaButti K."/>
            <person name="Lindquist E.A."/>
            <person name="Lipzen A."/>
            <person name="Lundell T."/>
            <person name="Morin E."/>
            <person name="Murat C."/>
            <person name="Riley R."/>
            <person name="Ohm R."/>
            <person name="Sun H."/>
            <person name="Tunlid A."/>
            <person name="Henrissat B."/>
            <person name="Grigoriev I.V."/>
            <person name="Hibbett D.S."/>
            <person name="Martin F."/>
        </authorList>
    </citation>
    <scope>NUCLEOTIDE SEQUENCE [LARGE SCALE GENOMIC DNA]</scope>
    <source>
        <strain evidence="3">Foug A</strain>
    </source>
</reference>
<evidence type="ECO:0000256" key="1">
    <source>
        <dbReference type="SAM" id="MobiDB-lite"/>
    </source>
</evidence>
<proteinExistence type="predicted"/>
<organism evidence="2 3">
    <name type="scientific">Scleroderma citrinum Foug A</name>
    <dbReference type="NCBI Taxonomy" id="1036808"/>
    <lineage>
        <taxon>Eukaryota</taxon>
        <taxon>Fungi</taxon>
        <taxon>Dikarya</taxon>
        <taxon>Basidiomycota</taxon>
        <taxon>Agaricomycotina</taxon>
        <taxon>Agaricomycetes</taxon>
        <taxon>Agaricomycetidae</taxon>
        <taxon>Boletales</taxon>
        <taxon>Sclerodermatineae</taxon>
        <taxon>Sclerodermataceae</taxon>
        <taxon>Scleroderma</taxon>
    </lineage>
</organism>
<dbReference type="Proteomes" id="UP000053989">
    <property type="component" value="Unassembled WGS sequence"/>
</dbReference>
<dbReference type="HOGENOM" id="CLU_117767_0_0_1"/>
<dbReference type="AlphaFoldDB" id="A0A0C3D8E9"/>
<dbReference type="EMBL" id="KN822211">
    <property type="protein sequence ID" value="KIM52411.1"/>
    <property type="molecule type" value="Genomic_DNA"/>
</dbReference>
<accession>A0A0C3D8E9</accession>
<name>A0A0C3D8E9_9AGAM</name>
<keyword evidence="3" id="KW-1185">Reference proteome</keyword>
<dbReference type="OrthoDB" id="2668396at2759"/>
<dbReference type="InParanoid" id="A0A0C3D8E9"/>
<reference evidence="2 3" key="1">
    <citation type="submission" date="2014-04" db="EMBL/GenBank/DDBJ databases">
        <authorList>
            <consortium name="DOE Joint Genome Institute"/>
            <person name="Kuo A."/>
            <person name="Kohler A."/>
            <person name="Nagy L.G."/>
            <person name="Floudas D."/>
            <person name="Copeland A."/>
            <person name="Barry K.W."/>
            <person name="Cichocki N."/>
            <person name="Veneault-Fourrey C."/>
            <person name="LaButti K."/>
            <person name="Lindquist E.A."/>
            <person name="Lipzen A."/>
            <person name="Lundell T."/>
            <person name="Morin E."/>
            <person name="Murat C."/>
            <person name="Sun H."/>
            <person name="Tunlid A."/>
            <person name="Henrissat B."/>
            <person name="Grigoriev I.V."/>
            <person name="Hibbett D.S."/>
            <person name="Martin F."/>
            <person name="Nordberg H.P."/>
            <person name="Cantor M.N."/>
            <person name="Hua S.X."/>
        </authorList>
    </citation>
    <scope>NUCLEOTIDE SEQUENCE [LARGE SCALE GENOMIC DNA]</scope>
    <source>
        <strain evidence="2 3">Foug A</strain>
    </source>
</reference>
<evidence type="ECO:0000313" key="3">
    <source>
        <dbReference type="Proteomes" id="UP000053989"/>
    </source>
</evidence>
<protein>
    <submittedName>
        <fullName evidence="2">Uncharacterized protein</fullName>
    </submittedName>
</protein>
<dbReference type="STRING" id="1036808.A0A0C3D8E9"/>
<feature type="region of interest" description="Disordered" evidence="1">
    <location>
        <begin position="56"/>
        <end position="95"/>
    </location>
</feature>
<gene>
    <name evidence="2" type="ORF">SCLCIDRAFT_11875</name>
</gene>
<sequence length="238" mass="25885">MSVPSFSIHTIHGTFSGLPLLSSYSRASHLGHQSPPSSYTYAGVVIDNMYMSTDRRSLGHGSKTAWRTAPVSLPSSPAPAPRRQLPIPMMSVPDSRSLRTSTAQPLTMAFPSEDPFDDMNVVPVPQLANPAILGGGEMQLLPRTQRTRVASHSPTANHIVRLPRTSSLDALVRQRTAQRVAAQDHEARLKVVAGILLNRSNNFAGRCGRRSIPPCRGNGSPRTYRRSSLSTMINVDDI</sequence>